<sequence length="450" mass="48039">MISYKNLLAAALLLPLTLHAAPRRHVLVMSIDGMGAQYLTQADKYGLKIPTLRQFKREGVYADGVIGVLPTMTYPSHTTMMTGVTPAEHGVYANQKFDPLGTLHGEAITEADTIKVKTLWQAAHDAGYTTASVGFPVTTDATGIDWLMPANGIFEGRSEDGAAAAKADPNRHYDHPAGLRETLAPDVAEMHASDLEQTRVAWTIAILRHYKPNLMTTHLGDLDHAEHTTGPFSQESLAALEYLDGRIALLIAEEKKIDPDAVIVIVSDHGFEPVEKTFNPGVLLTEAGLLQPAAAGAPGDWKASFWNTGGTAAIVLKDPTDKAVLTTVDALLQKAAANPEYGIASVLRKADIEKTGGFPTASFVIEMKLSFKIGNGRKGAVVTDTPHTGTHGYLPQRPELYASFLMMGPGVVKGKDVGLIDMRQVATTLADLLGVKLSSGAKAKAVAYAK</sequence>
<proteinExistence type="predicted"/>
<dbReference type="Proteomes" id="UP000182409">
    <property type="component" value="Unassembled WGS sequence"/>
</dbReference>
<feature type="chain" id="PRO_5010179796" evidence="1">
    <location>
        <begin position="21"/>
        <end position="450"/>
    </location>
</feature>
<accession>A0A1H4K7P2</accession>
<gene>
    <name evidence="2" type="ORF">SAMN05443244_1053</name>
</gene>
<dbReference type="PANTHER" id="PTHR10151">
    <property type="entry name" value="ECTONUCLEOTIDE PYROPHOSPHATASE/PHOSPHODIESTERASE"/>
    <property type="match status" value="1"/>
</dbReference>
<evidence type="ECO:0000313" key="2">
    <source>
        <dbReference type="EMBL" id="SEB54541.1"/>
    </source>
</evidence>
<dbReference type="AlphaFoldDB" id="A0A1H4K7P2"/>
<evidence type="ECO:0000313" key="3">
    <source>
        <dbReference type="Proteomes" id="UP000182409"/>
    </source>
</evidence>
<dbReference type="Gene3D" id="3.40.720.10">
    <property type="entry name" value="Alkaline Phosphatase, subunit A"/>
    <property type="match status" value="1"/>
</dbReference>
<reference evidence="2 3" key="1">
    <citation type="submission" date="2016-10" db="EMBL/GenBank/DDBJ databases">
        <authorList>
            <person name="de Groot N.N."/>
        </authorList>
    </citation>
    <scope>NUCLEOTIDE SEQUENCE [LARGE SCALE GENOMIC DNA]</scope>
    <source>
        <strain evidence="2 3">AB35.6</strain>
    </source>
</reference>
<protein>
    <submittedName>
        <fullName evidence="2">Predicted pyrophosphatase or phosphodiesterase, AlkP superfamily</fullName>
    </submittedName>
</protein>
<organism evidence="2 3">
    <name type="scientific">Terriglobus roseus</name>
    <dbReference type="NCBI Taxonomy" id="392734"/>
    <lineage>
        <taxon>Bacteria</taxon>
        <taxon>Pseudomonadati</taxon>
        <taxon>Acidobacteriota</taxon>
        <taxon>Terriglobia</taxon>
        <taxon>Terriglobales</taxon>
        <taxon>Acidobacteriaceae</taxon>
        <taxon>Terriglobus</taxon>
    </lineage>
</organism>
<name>A0A1H4K7P2_9BACT</name>
<dbReference type="Pfam" id="PF01663">
    <property type="entry name" value="Phosphodiest"/>
    <property type="match status" value="1"/>
</dbReference>
<dbReference type="SUPFAM" id="SSF53649">
    <property type="entry name" value="Alkaline phosphatase-like"/>
    <property type="match status" value="1"/>
</dbReference>
<dbReference type="GO" id="GO:0016787">
    <property type="term" value="F:hydrolase activity"/>
    <property type="evidence" value="ECO:0007669"/>
    <property type="project" value="UniProtKB-ARBA"/>
</dbReference>
<dbReference type="PANTHER" id="PTHR10151:SF120">
    <property type="entry name" value="BIS(5'-ADENOSYL)-TRIPHOSPHATASE"/>
    <property type="match status" value="1"/>
</dbReference>
<dbReference type="InterPro" id="IPR017850">
    <property type="entry name" value="Alkaline_phosphatase_core_sf"/>
</dbReference>
<dbReference type="EMBL" id="FNSD01000001">
    <property type="protein sequence ID" value="SEB54541.1"/>
    <property type="molecule type" value="Genomic_DNA"/>
</dbReference>
<dbReference type="CDD" id="cd16018">
    <property type="entry name" value="Enpp"/>
    <property type="match status" value="1"/>
</dbReference>
<dbReference type="OrthoDB" id="9779418at2"/>
<evidence type="ECO:0000256" key="1">
    <source>
        <dbReference type="SAM" id="SignalP"/>
    </source>
</evidence>
<dbReference type="InterPro" id="IPR002591">
    <property type="entry name" value="Phosphodiest/P_Trfase"/>
</dbReference>
<keyword evidence="1" id="KW-0732">Signal</keyword>
<feature type="signal peptide" evidence="1">
    <location>
        <begin position="1"/>
        <end position="20"/>
    </location>
</feature>
<dbReference type="RefSeq" id="WP_083350343.1">
    <property type="nucleotide sequence ID" value="NZ_FNSD01000001.1"/>
</dbReference>